<keyword evidence="1" id="KW-0472">Membrane</keyword>
<keyword evidence="1" id="KW-1133">Transmembrane helix</keyword>
<keyword evidence="1" id="KW-0812">Transmembrane</keyword>
<evidence type="ECO:0000313" key="2">
    <source>
        <dbReference type="EMBL" id="QQO81410.1"/>
    </source>
</evidence>
<reference evidence="2" key="1">
    <citation type="journal article" date="2020" name="Viruses">
        <title>Soybean Thrips (Thysanoptera: Thripidae) Harbor Highly Diverse Populations of Arthropod, Fungal and Plant Viruses.</title>
        <authorList>
            <person name="Thekke-Veetil T."/>
            <person name="Lagos-Kutz D."/>
            <person name="McCoppin N.K."/>
            <person name="Hartman G.L."/>
            <person name="Ju H.K."/>
            <person name="Lim H.S."/>
            <person name="Domier L.L."/>
        </authorList>
    </citation>
    <scope>NUCLEOTIDE SEQUENCE</scope>
    <source>
        <strain evidence="2">STN1NV2</strain>
    </source>
</reference>
<evidence type="ECO:0000256" key="1">
    <source>
        <dbReference type="SAM" id="Phobius"/>
    </source>
</evidence>
<proteinExistence type="predicted"/>
<accession>A0A7T8E828</accession>
<dbReference type="EMBL" id="MW039351">
    <property type="protein sequence ID" value="QQO81410.1"/>
    <property type="molecule type" value="Genomic_RNA"/>
</dbReference>
<name>A0A7T8E828_9VIRU</name>
<organism evidence="2">
    <name type="scientific">Soybean thrips nege-like virus 2</name>
    <dbReference type="NCBI Taxonomy" id="2801041"/>
    <lineage>
        <taxon>Viruses</taxon>
        <taxon>Riboviria</taxon>
        <taxon>Negevirus</taxon>
    </lineage>
</organism>
<feature type="transmembrane region" description="Helical" evidence="1">
    <location>
        <begin position="256"/>
        <end position="275"/>
    </location>
</feature>
<feature type="transmembrane region" description="Helical" evidence="1">
    <location>
        <begin position="234"/>
        <end position="250"/>
    </location>
</feature>
<feature type="transmembrane region" description="Helical" evidence="1">
    <location>
        <begin position="6"/>
        <end position="28"/>
    </location>
</feature>
<sequence>MIFTTFIIPIMILLLIILSLSTINCGYLPYPDDSFWLNTYSDTFYINTNPSCYKVHSQSYFSFCSLPNFCGPSYEIIKNGYVVCYARSSPVIISNLYSKDFYYKSFYVINNIYYAPYTSPITELFLQIETVLVSNGKMCFGNSLYFKPYDYNYRTPSNNKIHITNDHQPYNISYSVYSNGTLFKSRNVGFCRNILITSWYTNILDAIFEALADLFYTVIYTLNSFLNSFFIENPMRFVYFFAFIALFYYLKDLYLTLAVAFFIYSVITTLYFKFLQI</sequence>
<protein>
    <submittedName>
        <fullName evidence="2">Uncharacterized protein</fullName>
    </submittedName>
</protein>